<accession>A0A0L7N9N9</accession>
<dbReference type="Proteomes" id="UP000037442">
    <property type="component" value="Unassembled WGS sequence"/>
</dbReference>
<name>A0A0L7N9N9_COMTE</name>
<organism evidence="1 2">
    <name type="scientific">Comamonas testosteroni</name>
    <name type="common">Pseudomonas testosteroni</name>
    <dbReference type="NCBI Taxonomy" id="285"/>
    <lineage>
        <taxon>Bacteria</taxon>
        <taxon>Pseudomonadati</taxon>
        <taxon>Pseudomonadota</taxon>
        <taxon>Betaproteobacteria</taxon>
        <taxon>Burkholderiales</taxon>
        <taxon>Comamonadaceae</taxon>
        <taxon>Comamonas</taxon>
    </lineage>
</organism>
<evidence type="ECO:0000313" key="2">
    <source>
        <dbReference type="Proteomes" id="UP000037442"/>
    </source>
</evidence>
<evidence type="ECO:0000313" key="1">
    <source>
        <dbReference type="EMBL" id="KOC30755.1"/>
    </source>
</evidence>
<dbReference type="PATRIC" id="fig|285.49.peg.3776"/>
<proteinExistence type="predicted"/>
<dbReference type="AlphaFoldDB" id="A0A0L7N9N9"/>
<reference evidence="2" key="1">
    <citation type="submission" date="2014-06" db="EMBL/GenBank/DDBJ databases">
        <title>Draft genome sequence of C. testosteroni WDL7.</title>
        <authorList>
            <person name="Wu Y."/>
            <person name="Seshan H."/>
            <person name="Arumugam K."/>
        </authorList>
    </citation>
    <scope>NUCLEOTIDE SEQUENCE [LARGE SCALE GENOMIC DNA]</scope>
    <source>
        <strain evidence="2">WDL7</strain>
    </source>
</reference>
<gene>
    <name evidence="1" type="ORF">GL58_18260</name>
</gene>
<sequence>MIGTALEMKGKGIAGGFFDAANMAFTLGGGGTEQSSSRHIQTSTTLGARYDWVSLSQVWLSSLGSIATVADWLGAYIARLIDIKRMDEC</sequence>
<dbReference type="EMBL" id="JNVD01000003">
    <property type="protein sequence ID" value="KOC30755.1"/>
    <property type="molecule type" value="Genomic_DNA"/>
</dbReference>
<protein>
    <submittedName>
        <fullName evidence="1">Uncharacterized protein</fullName>
    </submittedName>
</protein>
<comment type="caution">
    <text evidence="1">The sequence shown here is derived from an EMBL/GenBank/DDBJ whole genome shotgun (WGS) entry which is preliminary data.</text>
</comment>